<gene>
    <name evidence="10" type="ORF">C2857_006617</name>
</gene>
<feature type="transmembrane region" description="Helical" evidence="9">
    <location>
        <begin position="86"/>
        <end position="105"/>
    </location>
</feature>
<keyword evidence="2" id="KW-0813">Transport</keyword>
<evidence type="ECO:0000256" key="2">
    <source>
        <dbReference type="ARBA" id="ARBA00022448"/>
    </source>
</evidence>
<comment type="subcellular location">
    <subcellularLocation>
        <location evidence="1">Cell membrane</location>
        <topology evidence="1">Multi-pass membrane protein</topology>
    </subcellularLocation>
</comment>
<keyword evidence="11" id="KW-1185">Reference proteome</keyword>
<dbReference type="Proteomes" id="UP000594364">
    <property type="component" value="Chromosome 3"/>
</dbReference>
<keyword evidence="6" id="KW-0406">Ion transport</keyword>
<evidence type="ECO:0000256" key="6">
    <source>
        <dbReference type="ARBA" id="ARBA00023065"/>
    </source>
</evidence>
<evidence type="ECO:0000256" key="8">
    <source>
        <dbReference type="SAM" id="MobiDB-lite"/>
    </source>
</evidence>
<evidence type="ECO:0000313" key="11">
    <source>
        <dbReference type="Proteomes" id="UP000594364"/>
    </source>
</evidence>
<dbReference type="OrthoDB" id="1368at2759"/>
<keyword evidence="4 9" id="KW-0812">Transmembrane</keyword>
<evidence type="ECO:0000256" key="5">
    <source>
        <dbReference type="ARBA" id="ARBA00022989"/>
    </source>
</evidence>
<evidence type="ECO:0000256" key="4">
    <source>
        <dbReference type="ARBA" id="ARBA00022692"/>
    </source>
</evidence>
<dbReference type="EMBL" id="CP031387">
    <property type="protein sequence ID" value="QPH02408.1"/>
    <property type="molecule type" value="Genomic_DNA"/>
</dbReference>
<keyword evidence="5 9" id="KW-1133">Transmembrane helix</keyword>
<proteinExistence type="predicted"/>
<evidence type="ECO:0000256" key="7">
    <source>
        <dbReference type="ARBA" id="ARBA00023136"/>
    </source>
</evidence>
<dbReference type="AlphaFoldDB" id="A0A7S9PWF0"/>
<feature type="transmembrane region" description="Helical" evidence="9">
    <location>
        <begin position="111"/>
        <end position="133"/>
    </location>
</feature>
<evidence type="ECO:0000313" key="10">
    <source>
        <dbReference type="EMBL" id="QPH02408.1"/>
    </source>
</evidence>
<name>A0A7S9PWF0_EPIFF</name>
<keyword evidence="3" id="KW-1003">Cell membrane</keyword>
<dbReference type="PANTHER" id="PTHR33281">
    <property type="entry name" value="UPF0187 PROTEIN YNEE"/>
    <property type="match status" value="1"/>
</dbReference>
<reference evidence="10 11" key="1">
    <citation type="journal article" date="2018" name="PLoS Genet.">
        <title>Repeat elements organise 3D genome structure and mediate transcription in the filamentous fungus Epichloe festucae.</title>
        <authorList>
            <person name="Winter D.J."/>
            <person name="Ganley A.R.D."/>
            <person name="Young C.A."/>
            <person name="Liachko I."/>
            <person name="Schardl C.L."/>
            <person name="Dupont P.Y."/>
            <person name="Berry D."/>
            <person name="Ram A."/>
            <person name="Scott B."/>
            <person name="Cox M.P."/>
        </authorList>
    </citation>
    <scope>NUCLEOTIDE SEQUENCE [LARGE SCALE GENOMIC DNA]</scope>
    <source>
        <strain evidence="10 11">Fl1</strain>
    </source>
</reference>
<feature type="transmembrane region" description="Helical" evidence="9">
    <location>
        <begin position="347"/>
        <end position="368"/>
    </location>
</feature>
<protein>
    <submittedName>
        <fullName evidence="10">Uncharacterized protein</fullName>
    </submittedName>
</protein>
<dbReference type="Pfam" id="PF25539">
    <property type="entry name" value="Bestrophin_2"/>
    <property type="match status" value="1"/>
</dbReference>
<dbReference type="GO" id="GO:0005254">
    <property type="term" value="F:chloride channel activity"/>
    <property type="evidence" value="ECO:0007669"/>
    <property type="project" value="InterPro"/>
</dbReference>
<keyword evidence="7 9" id="KW-0472">Membrane</keyword>
<feature type="region of interest" description="Disordered" evidence="8">
    <location>
        <begin position="1"/>
        <end position="48"/>
    </location>
</feature>
<sequence>MADDGPETSAFEPSKGAFHPTVHGDEKRHRTSGQSPTSPRFPPAPLPFQRRTSLEIDDYFTGPRDITKHSKWPLFLQMHGSILPKMVLPLIFVGMWSTAIMVIHVKVSPVAVDSVLLTVLGFVVGLGLSFRNSTAYERYAEGRKYWAMLVLSSQVLGRVFWIHGLDRSDVDPRESVLKKLSSMNLLVAFAVSLKHSLRFEPYTAYPDLQNLVGHLNTFAKEATEVDAASFNKPRKNFFKGVGEYLGVSFAASNPRKTLKKASRPLGNLPLEILNHIAVTIDYMIRNDQLKVPMQQTLAYNNLSALNDVMTGCERVLNTPLPIAYTISISQITWVYVVLLPFQLVGKLAWISVPATIAAAYIILGLLFIGREIENPFGQDVNDLPLDGYCEQIAAELDIIASHDMENPYGFFTNSNNMPLYPVSTASAGVWMQRSEEKLREAIRTKPNKTFEWRTNRLEQNKIQTTQTGDHNV</sequence>
<evidence type="ECO:0000256" key="1">
    <source>
        <dbReference type="ARBA" id="ARBA00004651"/>
    </source>
</evidence>
<dbReference type="InterPro" id="IPR044669">
    <property type="entry name" value="YneE/VCCN1/2-like"/>
</dbReference>
<dbReference type="GO" id="GO:0005886">
    <property type="term" value="C:plasma membrane"/>
    <property type="evidence" value="ECO:0007669"/>
    <property type="project" value="UniProtKB-SubCell"/>
</dbReference>
<evidence type="ECO:0000256" key="3">
    <source>
        <dbReference type="ARBA" id="ARBA00022475"/>
    </source>
</evidence>
<organism evidence="10 11">
    <name type="scientific">Epichloe festucae (strain Fl1)</name>
    <dbReference type="NCBI Taxonomy" id="877507"/>
    <lineage>
        <taxon>Eukaryota</taxon>
        <taxon>Fungi</taxon>
        <taxon>Dikarya</taxon>
        <taxon>Ascomycota</taxon>
        <taxon>Pezizomycotina</taxon>
        <taxon>Sordariomycetes</taxon>
        <taxon>Hypocreomycetidae</taxon>
        <taxon>Hypocreales</taxon>
        <taxon>Clavicipitaceae</taxon>
        <taxon>Epichloe</taxon>
    </lineage>
</organism>
<dbReference type="PANTHER" id="PTHR33281:SF19">
    <property type="entry name" value="VOLTAGE-DEPENDENT ANION CHANNEL-FORMING PROTEIN YNEE"/>
    <property type="match status" value="1"/>
</dbReference>
<evidence type="ECO:0000256" key="9">
    <source>
        <dbReference type="SAM" id="Phobius"/>
    </source>
</evidence>
<feature type="transmembrane region" description="Helical" evidence="9">
    <location>
        <begin position="322"/>
        <end position="341"/>
    </location>
</feature>
<accession>A0A7S9PWF0</accession>